<gene>
    <name evidence="1" type="ORF">MNBD_CHLOROFLEXI01-2881</name>
</gene>
<proteinExistence type="predicted"/>
<organism evidence="1">
    <name type="scientific">hydrothermal vent metagenome</name>
    <dbReference type="NCBI Taxonomy" id="652676"/>
    <lineage>
        <taxon>unclassified sequences</taxon>
        <taxon>metagenomes</taxon>
        <taxon>ecological metagenomes</taxon>
    </lineage>
</organism>
<protein>
    <recommendedName>
        <fullName evidence="2">Lipoprotein</fullName>
    </recommendedName>
</protein>
<accession>A0A3B0WCI3</accession>
<dbReference type="PROSITE" id="PS51257">
    <property type="entry name" value="PROKAR_LIPOPROTEIN"/>
    <property type="match status" value="1"/>
</dbReference>
<evidence type="ECO:0000313" key="1">
    <source>
        <dbReference type="EMBL" id="VAW41344.1"/>
    </source>
</evidence>
<name>A0A3B0WCI3_9ZZZZ</name>
<dbReference type="InterPro" id="IPR028994">
    <property type="entry name" value="Integrin_alpha_N"/>
</dbReference>
<sequence length="283" mass="32322">MVNLKLNLLGDVMKSTLPIIIFAIVFLAGSCSEAERNVSAEILPDSYSNNAILRIIRDGKSQEVSVKSIVADISISPFGRIETVSDLDLDGEPEVVLDITTEGAYCCTVIVVMFYDKNAQQYQSSNLLIKNWGVSPKLVDVDEDNKPEFVTRDYDYFWLPTATAAISPIQIFRFDGGQIVDVTNEYPYFIEQDAQLWLALLRNQKPELSEDYLELYSRQVEYLFTEDRLREEAMKQQIVFPTYLADMQLLGRFDEGWAKADEFCQDDDCKESLSRIREAILQK</sequence>
<dbReference type="AlphaFoldDB" id="A0A3B0WCI3"/>
<evidence type="ECO:0008006" key="2">
    <source>
        <dbReference type="Google" id="ProtNLM"/>
    </source>
</evidence>
<reference evidence="1" key="1">
    <citation type="submission" date="2018-06" db="EMBL/GenBank/DDBJ databases">
        <authorList>
            <person name="Zhirakovskaya E."/>
        </authorList>
    </citation>
    <scope>NUCLEOTIDE SEQUENCE</scope>
</reference>
<dbReference type="SUPFAM" id="SSF69318">
    <property type="entry name" value="Integrin alpha N-terminal domain"/>
    <property type="match status" value="1"/>
</dbReference>
<dbReference type="EMBL" id="UOEU01000838">
    <property type="protein sequence ID" value="VAW41344.1"/>
    <property type="molecule type" value="Genomic_DNA"/>
</dbReference>